<protein>
    <recommendedName>
        <fullName evidence="6">Secretion system C-terminal sorting domain-containing protein</fullName>
    </recommendedName>
</protein>
<gene>
    <name evidence="4" type="ORF">CGL56_12460</name>
</gene>
<accession>A0A2G0CDE8</accession>
<proteinExistence type="predicted"/>
<dbReference type="EMBL" id="PDLO01000005">
    <property type="protein sequence ID" value="PHK97999.1"/>
    <property type="molecule type" value="Genomic_DNA"/>
</dbReference>
<reference evidence="4 5" key="1">
    <citation type="submission" date="2017-10" db="EMBL/GenBank/DDBJ databases">
        <title>The draft genome sequence of Lewinella marina KCTC 32374.</title>
        <authorList>
            <person name="Wang K."/>
        </authorList>
    </citation>
    <scope>NUCLEOTIDE SEQUENCE [LARGE SCALE GENOMIC DNA]</scope>
    <source>
        <strain evidence="4 5">MKG-38</strain>
    </source>
</reference>
<dbReference type="InterPro" id="IPR029058">
    <property type="entry name" value="AB_hydrolase_fold"/>
</dbReference>
<dbReference type="SUPFAM" id="SSF53474">
    <property type="entry name" value="alpha/beta-Hydrolases"/>
    <property type="match status" value="1"/>
</dbReference>
<comment type="caution">
    <text evidence="4">The sequence shown here is derived from an EMBL/GenBank/DDBJ whole genome shotgun (WGS) entry which is preliminary data.</text>
</comment>
<evidence type="ECO:0008006" key="6">
    <source>
        <dbReference type="Google" id="ProtNLM"/>
    </source>
</evidence>
<sequence>MHRNFTLLTLLCLSGTLAMQAQTRYLDAMFNVSAPETVTYANNISILTGTPTPTDLKMDVYQPVNDTAQLRPVVVTWHTGNFLPQVLNFSAYGDTKDSINVNLMRRVVSRGYVGISADYRKGWLPTADNQDVRTGTLLQAVYRASQDAHALARYLRKTVAEDGNPYRIDTSRIVYMGTGSGGYVVMAHATLDRIEEIATNPQFYDEDGNLLVDPAVLSNPQGTTQAQINIPNHVGYSSDVAMAVNIAGALGDSIWMEGKPNEPMILAYHSLTDPFAPYYAGTVIVPTTNQPVVDVAGSNLFIRRANALGLNADLEAANALTLDAKFGPLATKINQINAQYKQMQVKSPIPTATNDVFQYSRDNMFPFRYSRVVGAPYNYFNTDRLSQLVAGYNAAFPNDTRDVNVIVAGEAQTNPNYNNPAAANLVIDTIMAHFLPRAYIGLKLGDASTSIEEVMSNAAVGLDLYPNPTTGGFTVSVAENLRIRQIDVFDINGRNVARFTGLNQSSYNVERGDLPKGQYIVQLRLDEGTTARKVMLR</sequence>
<evidence type="ECO:0000259" key="2">
    <source>
        <dbReference type="Pfam" id="PF18962"/>
    </source>
</evidence>
<dbReference type="Gene3D" id="3.40.50.1820">
    <property type="entry name" value="alpha/beta hydrolase"/>
    <property type="match status" value="1"/>
</dbReference>
<dbReference type="Pfam" id="PF20434">
    <property type="entry name" value="BD-FAE"/>
    <property type="match status" value="1"/>
</dbReference>
<name>A0A2G0CDE8_9BACT</name>
<feature type="domain" description="Secretion system C-terminal sorting" evidence="2">
    <location>
        <begin position="464"/>
        <end position="535"/>
    </location>
</feature>
<feature type="signal peptide" evidence="1">
    <location>
        <begin position="1"/>
        <end position="21"/>
    </location>
</feature>
<feature type="domain" description="BD-FAE-like" evidence="3">
    <location>
        <begin position="58"/>
        <end position="205"/>
    </location>
</feature>
<dbReference type="InterPro" id="IPR026444">
    <property type="entry name" value="Secre_tail"/>
</dbReference>
<keyword evidence="5" id="KW-1185">Reference proteome</keyword>
<dbReference type="AlphaFoldDB" id="A0A2G0CDE8"/>
<dbReference type="NCBIfam" id="TIGR04183">
    <property type="entry name" value="Por_Secre_tail"/>
    <property type="match status" value="1"/>
</dbReference>
<evidence type="ECO:0000313" key="4">
    <source>
        <dbReference type="EMBL" id="PHK97999.1"/>
    </source>
</evidence>
<dbReference type="OrthoDB" id="9803990at2"/>
<feature type="chain" id="PRO_5013733310" description="Secretion system C-terminal sorting domain-containing protein" evidence="1">
    <location>
        <begin position="22"/>
        <end position="537"/>
    </location>
</feature>
<dbReference type="RefSeq" id="WP_099106898.1">
    <property type="nucleotide sequence ID" value="NZ_PDLO01000005.1"/>
</dbReference>
<evidence type="ECO:0000259" key="3">
    <source>
        <dbReference type="Pfam" id="PF20434"/>
    </source>
</evidence>
<organism evidence="4 5">
    <name type="scientific">Neolewinella marina</name>
    <dbReference type="NCBI Taxonomy" id="438751"/>
    <lineage>
        <taxon>Bacteria</taxon>
        <taxon>Pseudomonadati</taxon>
        <taxon>Bacteroidota</taxon>
        <taxon>Saprospiria</taxon>
        <taxon>Saprospirales</taxon>
        <taxon>Lewinellaceae</taxon>
        <taxon>Neolewinella</taxon>
    </lineage>
</organism>
<dbReference type="InterPro" id="IPR049492">
    <property type="entry name" value="BD-FAE-like_dom"/>
</dbReference>
<dbReference type="Proteomes" id="UP000226437">
    <property type="component" value="Unassembled WGS sequence"/>
</dbReference>
<keyword evidence="1" id="KW-0732">Signal</keyword>
<evidence type="ECO:0000256" key="1">
    <source>
        <dbReference type="SAM" id="SignalP"/>
    </source>
</evidence>
<evidence type="ECO:0000313" key="5">
    <source>
        <dbReference type="Proteomes" id="UP000226437"/>
    </source>
</evidence>
<dbReference type="Pfam" id="PF18962">
    <property type="entry name" value="Por_Secre_tail"/>
    <property type="match status" value="1"/>
</dbReference>